<evidence type="ECO:0000256" key="6">
    <source>
        <dbReference type="ARBA" id="ARBA00034687"/>
    </source>
</evidence>
<proteinExistence type="inferred from homology"/>
<dbReference type="Pfam" id="PF00132">
    <property type="entry name" value="Hexapep"/>
    <property type="match status" value="1"/>
</dbReference>
<reference evidence="7 8" key="1">
    <citation type="journal article" date="2011" name="Proc. Natl. Acad. Sci. U.S.A.">
        <title>Niche of harmful alga Aureococcus anophagefferens revealed through ecogenomics.</title>
        <authorList>
            <person name="Gobler C.J."/>
            <person name="Berry D.L."/>
            <person name="Dyhrman S.T."/>
            <person name="Wilhelm S.W."/>
            <person name="Salamov A."/>
            <person name="Lobanov A.V."/>
            <person name="Zhang Y."/>
            <person name="Collier J.L."/>
            <person name="Wurch L.L."/>
            <person name="Kustka A.B."/>
            <person name="Dill B.D."/>
            <person name="Shah M."/>
            <person name="VerBerkmoes N.C."/>
            <person name="Kuo A."/>
            <person name="Terry A."/>
            <person name="Pangilinan J."/>
            <person name="Lindquist E.A."/>
            <person name="Lucas S."/>
            <person name="Paulsen I.T."/>
            <person name="Hattenrath-Lehmann T.K."/>
            <person name="Talmage S.C."/>
            <person name="Walker E.A."/>
            <person name="Koch F."/>
            <person name="Burson A.M."/>
            <person name="Marcoval M.A."/>
            <person name="Tang Y.Z."/>
            <person name="Lecleir G.R."/>
            <person name="Coyne K.J."/>
            <person name="Berg G.M."/>
            <person name="Bertrand E.M."/>
            <person name="Saito M.A."/>
            <person name="Gladyshev V.N."/>
            <person name="Grigoriev I.V."/>
        </authorList>
    </citation>
    <scope>NUCLEOTIDE SEQUENCE [LARGE SCALE GENOMIC DNA]</scope>
    <source>
        <strain evidence="8">CCMP 1984</strain>
    </source>
</reference>
<dbReference type="PANTHER" id="PTHR13072">
    <property type="entry name" value="DYNACTIN 6"/>
    <property type="match status" value="1"/>
</dbReference>
<dbReference type="InterPro" id="IPR004344">
    <property type="entry name" value="TTL/TTLL_fam"/>
</dbReference>
<dbReference type="EMBL" id="GL833834">
    <property type="protein sequence ID" value="EGB02074.1"/>
    <property type="molecule type" value="Genomic_DNA"/>
</dbReference>
<keyword evidence="5" id="KW-0206">Cytoskeleton</keyword>
<dbReference type="OrthoDB" id="60477at2759"/>
<comment type="similarity">
    <text evidence="2">Belongs to the dynactin subunits 5/6 family. Dynactin subunit 6 subfamily.</text>
</comment>
<dbReference type="SUPFAM" id="SSF51161">
    <property type="entry name" value="Trimeric LpxA-like enzymes"/>
    <property type="match status" value="1"/>
</dbReference>
<dbReference type="Pfam" id="PF03133">
    <property type="entry name" value="TTL"/>
    <property type="match status" value="1"/>
</dbReference>
<protein>
    <recommendedName>
        <fullName evidence="3">Dynactin subunit 6</fullName>
    </recommendedName>
</protein>
<dbReference type="GeneID" id="20227331"/>
<accession>F0YS35</accession>
<dbReference type="GO" id="GO:0007052">
    <property type="term" value="P:mitotic spindle organization"/>
    <property type="evidence" value="ECO:0007669"/>
    <property type="project" value="TreeGrafter"/>
</dbReference>
<feature type="non-terminal residue" evidence="7">
    <location>
        <position position="1"/>
    </location>
</feature>
<evidence type="ECO:0000313" key="7">
    <source>
        <dbReference type="EMBL" id="EGB02074.1"/>
    </source>
</evidence>
<name>F0YS35_AURAN</name>
<dbReference type="RefSeq" id="XP_009043227.1">
    <property type="nucleotide sequence ID" value="XM_009044979.1"/>
</dbReference>
<dbReference type="InterPro" id="IPR027777">
    <property type="entry name" value="DCTN6"/>
</dbReference>
<comment type="subcellular location">
    <subcellularLocation>
        <location evidence="1">Cytoplasm</location>
        <location evidence="1">Cytoskeleton</location>
    </subcellularLocation>
</comment>
<evidence type="ECO:0000313" key="8">
    <source>
        <dbReference type="Proteomes" id="UP000002729"/>
    </source>
</evidence>
<dbReference type="GO" id="GO:0070840">
    <property type="term" value="F:dynein complex binding"/>
    <property type="evidence" value="ECO:0007669"/>
    <property type="project" value="TreeGrafter"/>
</dbReference>
<evidence type="ECO:0000256" key="5">
    <source>
        <dbReference type="ARBA" id="ARBA00023212"/>
    </source>
</evidence>
<dbReference type="GO" id="GO:0005869">
    <property type="term" value="C:dynactin complex"/>
    <property type="evidence" value="ECO:0007669"/>
    <property type="project" value="InterPro"/>
</dbReference>
<gene>
    <name evidence="7" type="ORF">AURANDRAFT_69221</name>
</gene>
<evidence type="ECO:0000256" key="3">
    <source>
        <dbReference type="ARBA" id="ARBA00016573"/>
    </source>
</evidence>
<feature type="non-terminal residue" evidence="7">
    <location>
        <position position="356"/>
    </location>
</feature>
<keyword evidence="8" id="KW-1185">Reference proteome</keyword>
<dbReference type="PANTHER" id="PTHR13072:SF0">
    <property type="entry name" value="DYNACTIN SUBUNIT 6"/>
    <property type="match status" value="1"/>
</dbReference>
<dbReference type="KEGG" id="aaf:AURANDRAFT_69221"/>
<dbReference type="InterPro" id="IPR001451">
    <property type="entry name" value="Hexapep"/>
</dbReference>
<dbReference type="Proteomes" id="UP000002729">
    <property type="component" value="Unassembled WGS sequence"/>
</dbReference>
<dbReference type="InterPro" id="IPR011004">
    <property type="entry name" value="Trimer_LpxA-like_sf"/>
</dbReference>
<dbReference type="PROSITE" id="PS51221">
    <property type="entry name" value="TTL"/>
    <property type="match status" value="1"/>
</dbReference>
<dbReference type="eggNOG" id="KOG2155">
    <property type="taxonomic scope" value="Eukaryota"/>
</dbReference>
<dbReference type="InParanoid" id="F0YS35"/>
<evidence type="ECO:0000256" key="1">
    <source>
        <dbReference type="ARBA" id="ARBA00004245"/>
    </source>
</evidence>
<evidence type="ECO:0000256" key="4">
    <source>
        <dbReference type="ARBA" id="ARBA00022490"/>
    </source>
</evidence>
<evidence type="ECO:0000256" key="2">
    <source>
        <dbReference type="ARBA" id="ARBA00007719"/>
    </source>
</evidence>
<keyword evidence="4" id="KW-0963">Cytoplasm</keyword>
<dbReference type="eggNOG" id="KOG4042">
    <property type="taxonomic scope" value="Eukaryota"/>
</dbReference>
<sequence>RDWYHPATYELRCGAEALAALRHAEAHPGAWWISKPRAGSRGQGVRVDASLAPALAVDEACPRVAQRYVRDVALYRGRKFDVRFLVLVRRLEGDALCGRLWRDFWAGIKQRDFWVRVARDAYGGDPSRRTAHLTAMHLVAPATFDASANPTAAEFREFYERETGGRWSDALGRVRALARDVLAAGAARCPGFSTAAAEGPPRRAAVYGIDVLFDREWTPVLLEVQFDPSSSNVTYGARCTVHASAQIDATKGPIAIGDDVAIDELVTIRNDSGAPMRIGDGNWFQVGSACFASRVGDYNVFKPRSVVAAGVVVGDGCSVGAGCGVARGALADGAAVFRCGDAADARACDHLLELPK</sequence>
<comment type="function">
    <text evidence="6">Part of the dynactin complex that activates the molecular motor dynein for ultra-processive transport along microtubules.</text>
</comment>
<dbReference type="AlphaFoldDB" id="F0YS35"/>
<organism evidence="8">
    <name type="scientific">Aureococcus anophagefferens</name>
    <name type="common">Harmful bloom alga</name>
    <dbReference type="NCBI Taxonomy" id="44056"/>
    <lineage>
        <taxon>Eukaryota</taxon>
        <taxon>Sar</taxon>
        <taxon>Stramenopiles</taxon>
        <taxon>Ochrophyta</taxon>
        <taxon>Pelagophyceae</taxon>
        <taxon>Pelagomonadales</taxon>
        <taxon>Pelagomonadaceae</taxon>
        <taxon>Aureococcus</taxon>
    </lineage>
</organism>
<dbReference type="Gene3D" id="2.160.10.10">
    <property type="entry name" value="Hexapeptide repeat proteins"/>
    <property type="match status" value="1"/>
</dbReference>